<accession>A0ACB0K2T2</accession>
<evidence type="ECO:0000313" key="1">
    <source>
        <dbReference type="EMBL" id="CAJ2651305.1"/>
    </source>
</evidence>
<proteinExistence type="predicted"/>
<dbReference type="EMBL" id="CASHSV030000121">
    <property type="protein sequence ID" value="CAJ2651305.1"/>
    <property type="molecule type" value="Genomic_DNA"/>
</dbReference>
<organism evidence="1 2">
    <name type="scientific">Trifolium pratense</name>
    <name type="common">Red clover</name>
    <dbReference type="NCBI Taxonomy" id="57577"/>
    <lineage>
        <taxon>Eukaryota</taxon>
        <taxon>Viridiplantae</taxon>
        <taxon>Streptophyta</taxon>
        <taxon>Embryophyta</taxon>
        <taxon>Tracheophyta</taxon>
        <taxon>Spermatophyta</taxon>
        <taxon>Magnoliopsida</taxon>
        <taxon>eudicotyledons</taxon>
        <taxon>Gunneridae</taxon>
        <taxon>Pentapetalae</taxon>
        <taxon>rosids</taxon>
        <taxon>fabids</taxon>
        <taxon>Fabales</taxon>
        <taxon>Fabaceae</taxon>
        <taxon>Papilionoideae</taxon>
        <taxon>50 kb inversion clade</taxon>
        <taxon>NPAAA clade</taxon>
        <taxon>Hologalegina</taxon>
        <taxon>IRL clade</taxon>
        <taxon>Trifolieae</taxon>
        <taxon>Trifolium</taxon>
    </lineage>
</organism>
<protein>
    <submittedName>
        <fullName evidence="1">Uncharacterized protein</fullName>
    </submittedName>
</protein>
<name>A0ACB0K2T2_TRIPR</name>
<evidence type="ECO:0000313" key="2">
    <source>
        <dbReference type="Proteomes" id="UP001177021"/>
    </source>
</evidence>
<gene>
    <name evidence="1" type="ORF">MILVUS5_LOCUS18957</name>
</gene>
<sequence>MVNKFAKYLEAFLSLFSISDTMISKCTYVVEGCLICMLKINGGNSHNYDGLELKCSSGYGRKASDLTIIRMPDLHVGDQWRKFS</sequence>
<reference evidence="1" key="1">
    <citation type="submission" date="2023-10" db="EMBL/GenBank/DDBJ databases">
        <authorList>
            <person name="Rodriguez Cubillos JULIANA M."/>
            <person name="De Vega J."/>
        </authorList>
    </citation>
    <scope>NUCLEOTIDE SEQUENCE</scope>
</reference>
<comment type="caution">
    <text evidence="1">The sequence shown here is derived from an EMBL/GenBank/DDBJ whole genome shotgun (WGS) entry which is preliminary data.</text>
</comment>
<keyword evidence="2" id="KW-1185">Reference proteome</keyword>
<dbReference type="Proteomes" id="UP001177021">
    <property type="component" value="Unassembled WGS sequence"/>
</dbReference>